<feature type="region of interest" description="Disordered" evidence="1">
    <location>
        <begin position="1"/>
        <end position="40"/>
    </location>
</feature>
<sequence>MKSTQCSSKALPENKMPSPCGLGAVAHGGNPQERATEPDQ</sequence>
<protein>
    <submittedName>
        <fullName evidence="2">Uncharacterized protein</fullName>
    </submittedName>
</protein>
<proteinExistence type="predicted"/>
<dbReference type="AlphaFoldDB" id="A0A2K8T8H9"/>
<accession>A0A2K8T8H9</accession>
<keyword evidence="3" id="KW-1185">Reference proteome</keyword>
<dbReference type="KEGG" id="nfl:COO91_09560"/>
<geneLocation type="plasmid" evidence="3">
    <name>pnfsy05</name>
</geneLocation>
<evidence type="ECO:0000313" key="3">
    <source>
        <dbReference type="Proteomes" id="UP000232003"/>
    </source>
</evidence>
<reference evidence="2 3" key="1">
    <citation type="submission" date="2017-11" db="EMBL/GenBank/DDBJ databases">
        <title>Complete genome of a free-living desiccation-tolerant cyanobacterium and its photosynthetic adaptation to extreme terrestrial habitat.</title>
        <authorList>
            <person name="Shang J."/>
        </authorList>
    </citation>
    <scope>NUCLEOTIDE SEQUENCE [LARGE SCALE GENOMIC DNA]</scope>
    <source>
        <strain evidence="2 3">CCNUN1</strain>
        <plasmid evidence="3">pnfsy05</plasmid>
    </source>
</reference>
<evidence type="ECO:0000313" key="2">
    <source>
        <dbReference type="EMBL" id="AUB43385.1"/>
    </source>
</evidence>
<evidence type="ECO:0000256" key="1">
    <source>
        <dbReference type="SAM" id="MobiDB-lite"/>
    </source>
</evidence>
<name>A0A2K8T8H9_9NOSO</name>
<keyword evidence="2" id="KW-0614">Plasmid</keyword>
<dbReference type="Proteomes" id="UP000232003">
    <property type="component" value="Plasmid pNFSY05"/>
</dbReference>
<organism evidence="2 3">
    <name type="scientific">Nostoc flagelliforme CCNUN1</name>
    <dbReference type="NCBI Taxonomy" id="2038116"/>
    <lineage>
        <taxon>Bacteria</taxon>
        <taxon>Bacillati</taxon>
        <taxon>Cyanobacteriota</taxon>
        <taxon>Cyanophyceae</taxon>
        <taxon>Nostocales</taxon>
        <taxon>Nostocaceae</taxon>
        <taxon>Nostoc</taxon>
    </lineage>
</organism>
<dbReference type="EMBL" id="CP024790">
    <property type="protein sequence ID" value="AUB43385.1"/>
    <property type="molecule type" value="Genomic_DNA"/>
</dbReference>
<gene>
    <name evidence="2" type="ORF">COO91_09560</name>
</gene>